<dbReference type="eggNOG" id="ENOG502QRPK">
    <property type="taxonomic scope" value="Eukaryota"/>
</dbReference>
<reference evidence="4" key="1">
    <citation type="journal article" date="2006" name="PLoS Biol.">
        <title>Macronuclear genome sequence of the ciliate Tetrahymena thermophila, a model eukaryote.</title>
        <authorList>
            <person name="Eisen J.A."/>
            <person name="Coyne R.S."/>
            <person name="Wu M."/>
            <person name="Wu D."/>
            <person name="Thiagarajan M."/>
            <person name="Wortman J.R."/>
            <person name="Badger J.H."/>
            <person name="Ren Q."/>
            <person name="Amedeo P."/>
            <person name="Jones K.M."/>
            <person name="Tallon L.J."/>
            <person name="Delcher A.L."/>
            <person name="Salzberg S.L."/>
            <person name="Silva J.C."/>
            <person name="Haas B.J."/>
            <person name="Majoros W.H."/>
            <person name="Farzad M."/>
            <person name="Carlton J.M."/>
            <person name="Smith R.K. Jr."/>
            <person name="Garg J."/>
            <person name="Pearlman R.E."/>
            <person name="Karrer K.M."/>
            <person name="Sun L."/>
            <person name="Manning G."/>
            <person name="Elde N.C."/>
            <person name="Turkewitz A.P."/>
            <person name="Asai D.J."/>
            <person name="Wilkes D.E."/>
            <person name="Wang Y."/>
            <person name="Cai H."/>
            <person name="Collins K."/>
            <person name="Stewart B.A."/>
            <person name="Lee S.R."/>
            <person name="Wilamowska K."/>
            <person name="Weinberg Z."/>
            <person name="Ruzzo W.L."/>
            <person name="Wloga D."/>
            <person name="Gaertig J."/>
            <person name="Frankel J."/>
            <person name="Tsao C.-C."/>
            <person name="Gorovsky M.A."/>
            <person name="Keeling P.J."/>
            <person name="Waller R.F."/>
            <person name="Patron N.J."/>
            <person name="Cherry J.M."/>
            <person name="Stover N.A."/>
            <person name="Krieger C.J."/>
            <person name="del Toro C."/>
            <person name="Ryder H.F."/>
            <person name="Williamson S.C."/>
            <person name="Barbeau R.A."/>
            <person name="Hamilton E.P."/>
            <person name="Orias E."/>
        </authorList>
    </citation>
    <scope>NUCLEOTIDE SEQUENCE [LARGE SCALE GENOMIC DNA]</scope>
    <source>
        <strain evidence="4">SB210</strain>
    </source>
</reference>
<organism evidence="3 4">
    <name type="scientific">Tetrahymena thermophila (strain SB210)</name>
    <dbReference type="NCBI Taxonomy" id="312017"/>
    <lineage>
        <taxon>Eukaryota</taxon>
        <taxon>Sar</taxon>
        <taxon>Alveolata</taxon>
        <taxon>Ciliophora</taxon>
        <taxon>Intramacronucleata</taxon>
        <taxon>Oligohymenophorea</taxon>
        <taxon>Hymenostomatida</taxon>
        <taxon>Tetrahymenina</taxon>
        <taxon>Tetrahymenidae</taxon>
        <taxon>Tetrahymena</taxon>
    </lineage>
</organism>
<dbReference type="SMART" id="SM00609">
    <property type="entry name" value="VIT"/>
    <property type="match status" value="1"/>
</dbReference>
<dbReference type="HOGENOM" id="CLU_016881_0_0_1"/>
<keyword evidence="4" id="KW-1185">Reference proteome</keyword>
<dbReference type="PANTHER" id="PTHR45737:SF6">
    <property type="entry name" value="VON WILLEBRAND FACTOR A DOMAIN-CONTAINING PROTEIN 5A"/>
    <property type="match status" value="1"/>
</dbReference>
<dbReference type="Proteomes" id="UP000009168">
    <property type="component" value="Unassembled WGS sequence"/>
</dbReference>
<name>Q233P3_TETTS</name>
<dbReference type="PROSITE" id="PS51468">
    <property type="entry name" value="VIT"/>
    <property type="match status" value="1"/>
</dbReference>
<dbReference type="PROSITE" id="PS50234">
    <property type="entry name" value="VWFA"/>
    <property type="match status" value="1"/>
</dbReference>
<dbReference type="EMBL" id="GG662769">
    <property type="protein sequence ID" value="EAR91786.2"/>
    <property type="molecule type" value="Genomic_DNA"/>
</dbReference>
<dbReference type="GeneID" id="7829673"/>
<feature type="domain" description="VIT" evidence="2">
    <location>
        <begin position="40"/>
        <end position="172"/>
    </location>
</feature>
<evidence type="ECO:0000313" key="3">
    <source>
        <dbReference type="EMBL" id="EAR91786.2"/>
    </source>
</evidence>
<dbReference type="Gene3D" id="3.40.50.410">
    <property type="entry name" value="von Willebrand factor, type A domain"/>
    <property type="match status" value="1"/>
</dbReference>
<dbReference type="InterPro" id="IPR036465">
    <property type="entry name" value="vWFA_dom_sf"/>
</dbReference>
<dbReference type="STRING" id="312017.Q233P3"/>
<evidence type="ECO:0000259" key="2">
    <source>
        <dbReference type="PROSITE" id="PS51468"/>
    </source>
</evidence>
<proteinExistence type="predicted"/>
<gene>
    <name evidence="3" type="ORF">TTHERM_00809310</name>
</gene>
<dbReference type="SMART" id="SM00327">
    <property type="entry name" value="VWA"/>
    <property type="match status" value="1"/>
</dbReference>
<accession>Q233P3</accession>
<dbReference type="Pfam" id="PF08487">
    <property type="entry name" value="VIT"/>
    <property type="match status" value="1"/>
</dbReference>
<dbReference type="KEGG" id="tet:TTHERM_00809310"/>
<evidence type="ECO:0000313" key="4">
    <source>
        <dbReference type="Proteomes" id="UP000009168"/>
    </source>
</evidence>
<dbReference type="InParanoid" id="Q233P3"/>
<dbReference type="AlphaFoldDB" id="Q233P3"/>
<protein>
    <submittedName>
        <fullName evidence="3">Type A von willebrand factor domain protein</fullName>
    </submittedName>
</protein>
<dbReference type="RefSeq" id="XP_001012031.2">
    <property type="nucleotide sequence ID" value="XM_001012031.2"/>
</dbReference>
<dbReference type="InterPro" id="IPR002035">
    <property type="entry name" value="VWF_A"/>
</dbReference>
<dbReference type="PANTHER" id="PTHR45737">
    <property type="entry name" value="VON WILLEBRAND FACTOR A DOMAIN-CONTAINING PROTEIN 5A"/>
    <property type="match status" value="1"/>
</dbReference>
<dbReference type="SUPFAM" id="SSF53300">
    <property type="entry name" value="vWA-like"/>
    <property type="match status" value="1"/>
</dbReference>
<dbReference type="InterPro" id="IPR013694">
    <property type="entry name" value="VIT"/>
</dbReference>
<feature type="domain" description="VWFA" evidence="1">
    <location>
        <begin position="323"/>
        <end position="491"/>
    </location>
</feature>
<dbReference type="OrthoDB" id="312927at2759"/>
<dbReference type="Pfam" id="PF13768">
    <property type="entry name" value="VWA_3"/>
    <property type="match status" value="1"/>
</dbReference>
<evidence type="ECO:0000259" key="1">
    <source>
        <dbReference type="PROSITE" id="PS50234"/>
    </source>
</evidence>
<sequence length="906" mass="104416">MVFMFAVKNPSINNQLIKKIVKHNYQQMNNKLKIRSFDFQLATDDSQQSSKVPATLKSVQYKCQIINNIMKTALTQTFISNSDKEYSETNYYFPIQEGICLESFEAKFNEKTIKGIIKEKSQAKNEYQENKQQGNFVSYAETSTEKDQDYCKILLGNLPPNQKYFIAQIPLQYCEDEVSAKLGINVLTLDLFCTGKITYAESRGYPAQKKVIDDNTVKFDLSQALLQKDLGFQLVFAFEGMFEPQVIFGSSMIYHEDSVKRAVLPVSNSVMVSFIPNFNEEVTKELDDAIRAAIHKGDDVFSDEFQQKMNSEVIDHLNSSRSEFIFLLDRSGSMSGQPIQKACEALILFLKSLPIDSYFNVVSFGSSHEKLFQTSIKYDTNSLEKAIKIIKNYTADLGGTEIYKPLQSVFKETKIDGYNKQIFLLTDGEVESPKEVVKLIKKNNKYNRINSIGFGSGADKYLIEESAIAGKGISKIVDLQCDLSEIIIEMLSLCITPTLDQFQINYDNNIFESTYPSMTNFPCVFKDEVLNIHFFFKPTLDCSSLTESQKQISIEYFDSRKKQKIQKQIKLEMQDSFTCNPELQQSVFKIGKQLFLNENIIQEDCSSSLIQQSIDYQLLTEKTALICVIETLNDEQKTMYENISHSKQYTNYQQDSDLENISKQVHCLKTANLSITQLLMDQSATLQTIKKGSSNSLKSNTSSSIFTKIKNFFTSSKKSSKCPASTNQFCNDQMDFIEYQQNCFNQESDCQFEELKESPKKQFYRFRAHQQQLEKQDENDYDEDFKNKKSEREYQLKEKESYPSIPKIENLLNLVNSEGVWKYDEGLIKQYCKKNMDTIKKYSSKFKSQDGFMTLLIVILLETYYAQQKSKWMLISKKSINFLKSQINQSEDLIQIKESIRQLISQ</sequence>